<reference evidence="1 2" key="1">
    <citation type="submission" date="2009-07" db="EMBL/GenBank/DDBJ databases">
        <authorList>
            <person name="Madupu R."/>
            <person name="Sebastian Y."/>
            <person name="Durkin A.S."/>
            <person name="Torralba M."/>
            <person name="Methe B."/>
            <person name="Sutton G.G."/>
            <person name="Strausberg R.L."/>
            <person name="Nelson K.E."/>
        </authorList>
    </citation>
    <scope>NUCLEOTIDE SEQUENCE [LARGE SCALE GENOMIC DNA]</scope>
    <source>
        <strain evidence="1 2">ATCC 35580</strain>
    </source>
</reference>
<dbReference type="EMBL" id="ACYH01000012">
    <property type="protein sequence ID" value="EEV21245.1"/>
    <property type="molecule type" value="Genomic_DNA"/>
</dbReference>
<gene>
    <name evidence="1" type="ORF">TREVI0001_1609</name>
</gene>
<sequence>MGNTIKEEKRGCPKTASLSACSVRKTGMSQKLVTFSTSPFPLSYPLCGLCESVFR</sequence>
<comment type="caution">
    <text evidence="1">The sequence shown here is derived from an EMBL/GenBank/DDBJ whole genome shotgun (WGS) entry which is preliminary data.</text>
</comment>
<evidence type="ECO:0000313" key="2">
    <source>
        <dbReference type="Proteomes" id="UP000004509"/>
    </source>
</evidence>
<evidence type="ECO:0000313" key="1">
    <source>
        <dbReference type="EMBL" id="EEV21245.1"/>
    </source>
</evidence>
<organism evidence="1 2">
    <name type="scientific">Treponema vincentii ATCC 35580</name>
    <dbReference type="NCBI Taxonomy" id="596324"/>
    <lineage>
        <taxon>Bacteria</taxon>
        <taxon>Pseudomonadati</taxon>
        <taxon>Spirochaetota</taxon>
        <taxon>Spirochaetia</taxon>
        <taxon>Spirochaetales</taxon>
        <taxon>Treponemataceae</taxon>
        <taxon>Treponema</taxon>
    </lineage>
</organism>
<dbReference type="STRING" id="596324.TREVI0001_1609"/>
<dbReference type="Proteomes" id="UP000004509">
    <property type="component" value="Unassembled WGS sequence"/>
</dbReference>
<accession>C8PNA2</accession>
<name>C8PNA2_9SPIR</name>
<proteinExistence type="predicted"/>
<dbReference type="AlphaFoldDB" id="C8PNA2"/>
<protein>
    <submittedName>
        <fullName evidence="1">Uncharacterized protein</fullName>
    </submittedName>
</protein>